<dbReference type="PROSITE" id="PS00211">
    <property type="entry name" value="ABC_TRANSPORTER_1"/>
    <property type="match status" value="1"/>
</dbReference>
<dbReference type="InterPro" id="IPR027417">
    <property type="entry name" value="P-loop_NTPase"/>
</dbReference>
<evidence type="ECO:0000256" key="5">
    <source>
        <dbReference type="ARBA" id="ARBA00022970"/>
    </source>
</evidence>
<evidence type="ECO:0000256" key="3">
    <source>
        <dbReference type="ARBA" id="ARBA00022741"/>
    </source>
</evidence>
<name>A0A1E3G0F0_9BACT</name>
<evidence type="ECO:0000256" key="4">
    <source>
        <dbReference type="ARBA" id="ARBA00022840"/>
    </source>
</evidence>
<feature type="domain" description="ABC transporter" evidence="6">
    <location>
        <begin position="6"/>
        <end position="232"/>
    </location>
</feature>
<dbReference type="SUPFAM" id="SSF52540">
    <property type="entry name" value="P-loop containing nucleoside triphosphate hydrolases"/>
    <property type="match status" value="1"/>
</dbReference>
<evidence type="ECO:0000313" key="7">
    <source>
        <dbReference type="EMBL" id="ODN29719.1"/>
    </source>
</evidence>
<dbReference type="GO" id="GO:0005524">
    <property type="term" value="F:ATP binding"/>
    <property type="evidence" value="ECO:0007669"/>
    <property type="project" value="UniProtKB-KW"/>
</dbReference>
<dbReference type="RefSeq" id="WP_069293896.1">
    <property type="nucleotide sequence ID" value="NZ_CP140110.1"/>
</dbReference>
<organism evidence="7 8">
    <name type="scientific">Fervidobacterium thailandense</name>
    <dbReference type="NCBI Taxonomy" id="1008305"/>
    <lineage>
        <taxon>Bacteria</taxon>
        <taxon>Thermotogati</taxon>
        <taxon>Thermotogota</taxon>
        <taxon>Thermotogae</taxon>
        <taxon>Thermotogales</taxon>
        <taxon>Fervidobacteriaceae</taxon>
        <taxon>Fervidobacterium</taxon>
    </lineage>
</organism>
<dbReference type="GO" id="GO:0016887">
    <property type="term" value="F:ATP hydrolysis activity"/>
    <property type="evidence" value="ECO:0007669"/>
    <property type="project" value="InterPro"/>
</dbReference>
<dbReference type="Pfam" id="PF00005">
    <property type="entry name" value="ABC_tran"/>
    <property type="match status" value="1"/>
</dbReference>
<dbReference type="CDD" id="cd03224">
    <property type="entry name" value="ABC_TM1139_LivF_branched"/>
    <property type="match status" value="1"/>
</dbReference>
<evidence type="ECO:0000256" key="1">
    <source>
        <dbReference type="ARBA" id="ARBA00005417"/>
    </source>
</evidence>
<evidence type="ECO:0000259" key="6">
    <source>
        <dbReference type="PROSITE" id="PS50893"/>
    </source>
</evidence>
<comment type="similarity">
    <text evidence="1">Belongs to the ABC transporter superfamily.</text>
</comment>
<accession>A0A1E3G0F0</accession>
<dbReference type="PANTHER" id="PTHR43820:SF4">
    <property type="entry name" value="HIGH-AFFINITY BRANCHED-CHAIN AMINO ACID TRANSPORT ATP-BINDING PROTEIN LIVF"/>
    <property type="match status" value="1"/>
</dbReference>
<keyword evidence="8" id="KW-1185">Reference proteome</keyword>
<sequence length="235" mass="25434">MLNGDIYLKALNVFYGPVHAVKGVELKIEEGKITTILGANGAGKSSTLKAIAGGVRYSGSITVGNVPIDVMPVHRRVANGIVLCPEGRGIFYTMTVKENLLAGAYTRKRAKLELAFEIFPVLKERINQIAGTLSGGEQQMLAIARALMAEPRYLLLDEPSLGLAPVVIEKIAEVIREINKRGITVVLVEQNTSLALSLAHKAYILENGRVAIEGKPEELMRSDVVRQKYLGGVSK</sequence>
<dbReference type="EMBL" id="LWAF01000023">
    <property type="protein sequence ID" value="ODN29719.1"/>
    <property type="molecule type" value="Genomic_DNA"/>
</dbReference>
<dbReference type="PROSITE" id="PS50893">
    <property type="entry name" value="ABC_TRANSPORTER_2"/>
    <property type="match status" value="1"/>
</dbReference>
<evidence type="ECO:0000313" key="8">
    <source>
        <dbReference type="Proteomes" id="UP000094570"/>
    </source>
</evidence>
<dbReference type="Proteomes" id="UP000094570">
    <property type="component" value="Unassembled WGS sequence"/>
</dbReference>
<keyword evidence="5" id="KW-0029">Amino-acid transport</keyword>
<proteinExistence type="inferred from homology"/>
<dbReference type="InterPro" id="IPR003593">
    <property type="entry name" value="AAA+_ATPase"/>
</dbReference>
<dbReference type="OrthoDB" id="9776369at2"/>
<dbReference type="InterPro" id="IPR003439">
    <property type="entry name" value="ABC_transporter-like_ATP-bd"/>
</dbReference>
<keyword evidence="4 7" id="KW-0067">ATP-binding</keyword>
<reference evidence="8" key="1">
    <citation type="submission" date="2016-04" db="EMBL/GenBank/DDBJ databases">
        <title>The genome sequence project of a novel Fervidobacterium isolate from a hot spring in Thailand.</title>
        <authorList>
            <person name="Gonzalez J.M."/>
            <person name="Cuecas A."/>
            <person name="Kanoksilapatham W."/>
        </authorList>
    </citation>
    <scope>NUCLEOTIDE SEQUENCE [LARGE SCALE GENOMIC DNA]</scope>
    <source>
        <strain evidence="8">FC2004</strain>
    </source>
</reference>
<comment type="caution">
    <text evidence="7">The sequence shown here is derived from an EMBL/GenBank/DDBJ whole genome shotgun (WGS) entry which is preliminary data.</text>
</comment>
<dbReference type="AlphaFoldDB" id="A0A1E3G0F0"/>
<dbReference type="PANTHER" id="PTHR43820">
    <property type="entry name" value="HIGH-AFFINITY BRANCHED-CHAIN AMINO ACID TRANSPORT ATP-BINDING PROTEIN LIVF"/>
    <property type="match status" value="1"/>
</dbReference>
<dbReference type="STRING" id="1008305.A4H02_09280"/>
<keyword evidence="2" id="KW-0813">Transport</keyword>
<dbReference type="InterPro" id="IPR017871">
    <property type="entry name" value="ABC_transporter-like_CS"/>
</dbReference>
<dbReference type="Gene3D" id="3.40.50.300">
    <property type="entry name" value="P-loop containing nucleotide triphosphate hydrolases"/>
    <property type="match status" value="1"/>
</dbReference>
<dbReference type="SMART" id="SM00382">
    <property type="entry name" value="AAA"/>
    <property type="match status" value="1"/>
</dbReference>
<keyword evidence="3" id="KW-0547">Nucleotide-binding</keyword>
<gene>
    <name evidence="7" type="ORF">A4H02_09280</name>
</gene>
<evidence type="ECO:0000256" key="2">
    <source>
        <dbReference type="ARBA" id="ARBA00022448"/>
    </source>
</evidence>
<dbReference type="GO" id="GO:0015658">
    <property type="term" value="F:branched-chain amino acid transmembrane transporter activity"/>
    <property type="evidence" value="ECO:0007669"/>
    <property type="project" value="TreeGrafter"/>
</dbReference>
<protein>
    <submittedName>
        <fullName evidence="7">ABC transporter ATP-binding protein</fullName>
    </submittedName>
</protein>
<dbReference type="GO" id="GO:0015807">
    <property type="term" value="P:L-amino acid transport"/>
    <property type="evidence" value="ECO:0007669"/>
    <property type="project" value="TreeGrafter"/>
</dbReference>
<dbReference type="InterPro" id="IPR052156">
    <property type="entry name" value="BCAA_Transport_ATP-bd_LivF"/>
</dbReference>